<dbReference type="AlphaFoldDB" id="A0A4S4E3D1"/>
<accession>A0A4S4E3D1</accession>
<name>A0A4S4E3D1_CAMSN</name>
<evidence type="ECO:0000313" key="2">
    <source>
        <dbReference type="EMBL" id="THG10368.1"/>
    </source>
</evidence>
<evidence type="ECO:0000259" key="1">
    <source>
        <dbReference type="Pfam" id="PF25761"/>
    </source>
</evidence>
<sequence>MSSSFELQGILGMQSCCDQQTLIREKIFMRKRVSNRDFSSRRDHELRWCSRYWRWKNQNRLAKSIEFFISGGDGLPRGVVENHVARVRQVVKLHGCETRELIENLKSASGLEMQGGKSKLGIDTQILLRILCHRSDSEASQFLKKQYKIPKSAA</sequence>
<gene>
    <name evidence="2" type="ORF">TEA_004176</name>
</gene>
<dbReference type="Pfam" id="PF25761">
    <property type="entry name" value="TPR_PATROL1"/>
    <property type="match status" value="1"/>
</dbReference>
<proteinExistence type="predicted"/>
<keyword evidence="3" id="KW-1185">Reference proteome</keyword>
<organism evidence="2 3">
    <name type="scientific">Camellia sinensis var. sinensis</name>
    <name type="common">China tea</name>
    <dbReference type="NCBI Taxonomy" id="542762"/>
    <lineage>
        <taxon>Eukaryota</taxon>
        <taxon>Viridiplantae</taxon>
        <taxon>Streptophyta</taxon>
        <taxon>Embryophyta</taxon>
        <taxon>Tracheophyta</taxon>
        <taxon>Spermatophyta</taxon>
        <taxon>Magnoliopsida</taxon>
        <taxon>eudicotyledons</taxon>
        <taxon>Gunneridae</taxon>
        <taxon>Pentapetalae</taxon>
        <taxon>asterids</taxon>
        <taxon>Ericales</taxon>
        <taxon>Theaceae</taxon>
        <taxon>Camellia</taxon>
    </lineage>
</organism>
<dbReference type="STRING" id="542762.A0A4S4E3D1"/>
<dbReference type="PANTHER" id="PTHR31280:SF2">
    <property type="entry name" value="PROTEIN UNC-13 HOMOLOG"/>
    <property type="match status" value="1"/>
</dbReference>
<protein>
    <recommendedName>
        <fullName evidence="1">PATROL1-like C-terminal domain-containing protein</fullName>
    </recommendedName>
</protein>
<dbReference type="EMBL" id="SDRB02007925">
    <property type="protein sequence ID" value="THG10368.1"/>
    <property type="molecule type" value="Genomic_DNA"/>
</dbReference>
<dbReference type="InterPro" id="IPR057984">
    <property type="entry name" value="PATROL1_C"/>
</dbReference>
<feature type="domain" description="PATROL1-like C-terminal" evidence="1">
    <location>
        <begin position="66"/>
        <end position="152"/>
    </location>
</feature>
<dbReference type="InterPro" id="IPR008528">
    <property type="entry name" value="unc-13_homologue"/>
</dbReference>
<dbReference type="PANTHER" id="PTHR31280">
    <property type="entry name" value="PROTEIN UNC-13 HOMOLOG"/>
    <property type="match status" value="1"/>
</dbReference>
<reference evidence="2 3" key="1">
    <citation type="journal article" date="2018" name="Proc. Natl. Acad. Sci. U.S.A.">
        <title>Draft genome sequence of Camellia sinensis var. sinensis provides insights into the evolution of the tea genome and tea quality.</title>
        <authorList>
            <person name="Wei C."/>
            <person name="Yang H."/>
            <person name="Wang S."/>
            <person name="Zhao J."/>
            <person name="Liu C."/>
            <person name="Gao L."/>
            <person name="Xia E."/>
            <person name="Lu Y."/>
            <person name="Tai Y."/>
            <person name="She G."/>
            <person name="Sun J."/>
            <person name="Cao H."/>
            <person name="Tong W."/>
            <person name="Gao Q."/>
            <person name="Li Y."/>
            <person name="Deng W."/>
            <person name="Jiang X."/>
            <person name="Wang W."/>
            <person name="Chen Q."/>
            <person name="Zhang S."/>
            <person name="Li H."/>
            <person name="Wu J."/>
            <person name="Wang P."/>
            <person name="Li P."/>
            <person name="Shi C."/>
            <person name="Zheng F."/>
            <person name="Jian J."/>
            <person name="Huang B."/>
            <person name="Shan D."/>
            <person name="Shi M."/>
            <person name="Fang C."/>
            <person name="Yue Y."/>
            <person name="Li F."/>
            <person name="Li D."/>
            <person name="Wei S."/>
            <person name="Han B."/>
            <person name="Jiang C."/>
            <person name="Yin Y."/>
            <person name="Xia T."/>
            <person name="Zhang Z."/>
            <person name="Bennetzen J.L."/>
            <person name="Zhao S."/>
            <person name="Wan X."/>
        </authorList>
    </citation>
    <scope>NUCLEOTIDE SEQUENCE [LARGE SCALE GENOMIC DNA]</scope>
    <source>
        <strain evidence="3">cv. Shuchazao</strain>
        <tissue evidence="2">Leaf</tissue>
    </source>
</reference>
<comment type="caution">
    <text evidence="2">The sequence shown here is derived from an EMBL/GenBank/DDBJ whole genome shotgun (WGS) entry which is preliminary data.</text>
</comment>
<dbReference type="Proteomes" id="UP000306102">
    <property type="component" value="Unassembled WGS sequence"/>
</dbReference>
<evidence type="ECO:0000313" key="3">
    <source>
        <dbReference type="Proteomes" id="UP000306102"/>
    </source>
</evidence>